<dbReference type="PANTHER" id="PTHR43941:SF1">
    <property type="entry name" value="STRUCTURAL MAINTENANCE OF CHROMOSOMES PROTEIN 2"/>
    <property type="match status" value="1"/>
</dbReference>
<organism evidence="2 3">
    <name type="scientific">Giardia muris</name>
    <dbReference type="NCBI Taxonomy" id="5742"/>
    <lineage>
        <taxon>Eukaryota</taxon>
        <taxon>Metamonada</taxon>
        <taxon>Diplomonadida</taxon>
        <taxon>Hexamitidae</taxon>
        <taxon>Giardiinae</taxon>
        <taxon>Giardia</taxon>
    </lineage>
</organism>
<name>A0A4Z1SZ63_GIAMU</name>
<dbReference type="GO" id="GO:0003682">
    <property type="term" value="F:chromatin binding"/>
    <property type="evidence" value="ECO:0007669"/>
    <property type="project" value="TreeGrafter"/>
</dbReference>
<comment type="caution">
    <text evidence="2">The sequence shown here is derived from an EMBL/GenBank/DDBJ whole genome shotgun (WGS) entry which is preliminary data.</text>
</comment>
<dbReference type="GO" id="GO:0007076">
    <property type="term" value="P:mitotic chromosome condensation"/>
    <property type="evidence" value="ECO:0007669"/>
    <property type="project" value="TreeGrafter"/>
</dbReference>
<feature type="coiled-coil region" evidence="1">
    <location>
        <begin position="911"/>
        <end position="973"/>
    </location>
</feature>
<protein>
    <recommendedName>
        <fullName evidence="4">Coiled-coil protein</fullName>
    </recommendedName>
</protein>
<feature type="coiled-coil region" evidence="1">
    <location>
        <begin position="375"/>
        <end position="458"/>
    </location>
</feature>
<evidence type="ECO:0000313" key="3">
    <source>
        <dbReference type="Proteomes" id="UP000315496"/>
    </source>
</evidence>
<feature type="coiled-coil region" evidence="1">
    <location>
        <begin position="117"/>
        <end position="158"/>
    </location>
</feature>
<evidence type="ECO:0008006" key="4">
    <source>
        <dbReference type="Google" id="ProtNLM"/>
    </source>
</evidence>
<feature type="coiled-coil region" evidence="1">
    <location>
        <begin position="535"/>
        <end position="594"/>
    </location>
</feature>
<dbReference type="GO" id="GO:0000796">
    <property type="term" value="C:condensin complex"/>
    <property type="evidence" value="ECO:0007669"/>
    <property type="project" value="TreeGrafter"/>
</dbReference>
<accession>A0A4Z1SZ63</accession>
<dbReference type="OrthoDB" id="10253189at2759"/>
<feature type="coiled-coil region" evidence="1">
    <location>
        <begin position="187"/>
        <end position="332"/>
    </location>
</feature>
<proteinExistence type="predicted"/>
<sequence>MSGEVPLSQRIEARLQRQRSGYSASSALTTSTLALPSTAGSAISGAPLGPSFTPGALEPSLPVIRSMQNNLDLATQESAARAREMGQMRTRALALERENQQRATELKNKDLALRRTISEATGERQALVEALNDARANARMLREDADRREELIGRLEARITRVNEDLTQTAKKLSSVELDLQNERLSRQDADREAILFKERAEALEREVQNLKKLNEDQKHEVEELRSRAARARHLEQDLETLRERYREENEQWLTTKTELQQARGDLGLLDSKLKAVENDYNEVRKRMDAYRAAEDEASQARRRLRTLSDENEQLAHSKQFLEQHLANEREAGIAISNYARCVVGGEDPTQAATDLDRYRETSLYASFSTVLAKLRSECNKVRTLEEELARAEKNISGLRKENLDLVDARELLQTEYARLETTIGRNNASYDALAKDLDELKQQRDRLSQELERARVEAGSAMQILGGCLSSARRFSSATANSLLQTGALNATVGASALGRSLGVSTTGSLLAPGANGERPGSLSDAASHVATLVTRLQQEVQTLNRESDEIGAKLAQLEVQNRELANTTNDHVQELESGKRRLLEQNSRLLQLEGEHGTLSTSLIVVSQALLCALREIEADQERIKRLHCDKELAAVLFGKLAQECSATRDVIARYSDAGEMRSTGRAARKLRVATIALIFSQRLAKRGVEHRAFRDRTEERYLTLLQAGMTGTPANITMGMGMTLGASSLAGGEAAAPPPILELSQRFCQALQNQVRMLSDYRYGGIGTSSPDDRVRAIMRLLEVVNTQSDPAVVGYADLRYVALVQQPRLGVFQLRPATLADAALETCKSLVKRNDGLYNGLAEKEAYVAQVQSDNEALRAKVGDLNAQLLDLGTRLANVQSEMKHGYVSVEEHDAISKERDQLGFRVQNTEYQIQELGRDNEQLRADLLRYQRELERSAEGAKQYELEIGELNARIQGLTETVAQYKAMSATYEGQLSDGDRRKQDMDNMIAFLNGEIEKQQHKITELMGDLGRQHEELVARDEIIGRLSLQVEEEMKARKAMEGRLILDTEERKRKAEGRLGLTVDDGLLGGTTGGRPPIPTPHAPLSTVSTLTTGALGGFGASGSLPSYGDTRAPGSLAKDDIKSLIAQLDKSLGIIE</sequence>
<dbReference type="EMBL" id="VDLU01000002">
    <property type="protein sequence ID" value="TNJ28778.1"/>
    <property type="molecule type" value="Genomic_DNA"/>
</dbReference>
<dbReference type="VEuPathDB" id="GiardiaDB:GMRT_15631"/>
<gene>
    <name evidence="2" type="ORF">GMRT_15631</name>
</gene>
<dbReference type="GO" id="GO:0000785">
    <property type="term" value="C:chromatin"/>
    <property type="evidence" value="ECO:0007669"/>
    <property type="project" value="TreeGrafter"/>
</dbReference>
<keyword evidence="1" id="KW-0175">Coiled coil</keyword>
<dbReference type="Proteomes" id="UP000315496">
    <property type="component" value="Chromosome 2"/>
</dbReference>
<evidence type="ECO:0000313" key="2">
    <source>
        <dbReference type="EMBL" id="TNJ28778.1"/>
    </source>
</evidence>
<feature type="coiled-coil region" evidence="1">
    <location>
        <begin position="845"/>
        <end position="872"/>
    </location>
</feature>
<dbReference type="PANTHER" id="PTHR43941">
    <property type="entry name" value="STRUCTURAL MAINTENANCE OF CHROMOSOMES PROTEIN 2"/>
    <property type="match status" value="1"/>
</dbReference>
<evidence type="ECO:0000256" key="1">
    <source>
        <dbReference type="SAM" id="Coils"/>
    </source>
</evidence>
<reference evidence="2 3" key="1">
    <citation type="submission" date="2019-05" db="EMBL/GenBank/DDBJ databases">
        <title>The compact genome of Giardia muris reveals important steps in the evolution of intestinal protozoan parasites.</title>
        <authorList>
            <person name="Xu F."/>
            <person name="Jimenez-Gonzalez A."/>
            <person name="Einarsson E."/>
            <person name="Astvaldsson A."/>
            <person name="Peirasmaki D."/>
            <person name="Eckmann L."/>
            <person name="Andersson J.O."/>
            <person name="Svard S.G."/>
            <person name="Jerlstrom-Hultqvist J."/>
        </authorList>
    </citation>
    <scope>NUCLEOTIDE SEQUENCE [LARGE SCALE GENOMIC DNA]</scope>
    <source>
        <strain evidence="2 3">Roberts-Thomson</strain>
    </source>
</reference>
<keyword evidence="3" id="KW-1185">Reference proteome</keyword>
<dbReference type="Gene3D" id="1.10.287.1490">
    <property type="match status" value="1"/>
</dbReference>
<dbReference type="AlphaFoldDB" id="A0A4Z1SZ63"/>
<dbReference type="GO" id="GO:0000793">
    <property type="term" value="C:condensed chromosome"/>
    <property type="evidence" value="ECO:0007669"/>
    <property type="project" value="TreeGrafter"/>
</dbReference>